<dbReference type="OrthoDB" id="6343797at2759"/>
<accession>A0A5J4VHM4</accession>
<evidence type="ECO:0008006" key="3">
    <source>
        <dbReference type="Google" id="ProtNLM"/>
    </source>
</evidence>
<reference evidence="1 2" key="1">
    <citation type="submission" date="2019-03" db="EMBL/GenBank/DDBJ databases">
        <title>Single cell metagenomics reveals metabolic interactions within the superorganism composed of flagellate Streblomastix strix and complex community of Bacteroidetes bacteria on its surface.</title>
        <authorList>
            <person name="Treitli S.C."/>
            <person name="Kolisko M."/>
            <person name="Husnik F."/>
            <person name="Keeling P."/>
            <person name="Hampl V."/>
        </authorList>
    </citation>
    <scope>NUCLEOTIDE SEQUENCE [LARGE SCALE GENOMIC DNA]</scope>
    <source>
        <strain evidence="1">ST1C</strain>
    </source>
</reference>
<dbReference type="InterPro" id="IPR012337">
    <property type="entry name" value="RNaseH-like_sf"/>
</dbReference>
<dbReference type="Proteomes" id="UP000324800">
    <property type="component" value="Unassembled WGS sequence"/>
</dbReference>
<gene>
    <name evidence="1" type="ORF">EZS28_022616</name>
</gene>
<protein>
    <recommendedName>
        <fullName evidence="3">Integrase catalytic domain-containing protein</fullName>
    </recommendedName>
</protein>
<dbReference type="AlphaFoldDB" id="A0A5J4VHM4"/>
<sequence length="229" mass="26536">MDVHIIRANQIYLFCININTKYLAIFPLRDKSAGQIKNVLQILVKNYNVTNIRGDGQKGFNGNILKTFCQENRITSFFTDSKFTNHNRVVDSVIRTIRNGFGNDSEKFADNDLMQQMVQMYNQTPHSAYDNKLTPEQANSNHVIEGIYIRQQQNQLFEINKQQKKQGLMSYSPGNILMIHRDYSKTGHQFVKQRRNFNELAEFIRNSNGNVVAKLLKPYSDVNIIELPV</sequence>
<comment type="caution">
    <text evidence="1">The sequence shown here is derived from an EMBL/GenBank/DDBJ whole genome shotgun (WGS) entry which is preliminary data.</text>
</comment>
<evidence type="ECO:0000313" key="2">
    <source>
        <dbReference type="Proteomes" id="UP000324800"/>
    </source>
</evidence>
<name>A0A5J4VHM4_9EUKA</name>
<dbReference type="SUPFAM" id="SSF53098">
    <property type="entry name" value="Ribonuclease H-like"/>
    <property type="match status" value="1"/>
</dbReference>
<dbReference type="EMBL" id="SNRW01007092">
    <property type="protein sequence ID" value="KAA6381856.1"/>
    <property type="molecule type" value="Genomic_DNA"/>
</dbReference>
<organism evidence="1 2">
    <name type="scientific">Streblomastix strix</name>
    <dbReference type="NCBI Taxonomy" id="222440"/>
    <lineage>
        <taxon>Eukaryota</taxon>
        <taxon>Metamonada</taxon>
        <taxon>Preaxostyla</taxon>
        <taxon>Oxymonadida</taxon>
        <taxon>Streblomastigidae</taxon>
        <taxon>Streblomastix</taxon>
    </lineage>
</organism>
<dbReference type="InterPro" id="IPR036397">
    <property type="entry name" value="RNaseH_sf"/>
</dbReference>
<dbReference type="GO" id="GO:0003676">
    <property type="term" value="F:nucleic acid binding"/>
    <property type="evidence" value="ECO:0007669"/>
    <property type="project" value="InterPro"/>
</dbReference>
<proteinExistence type="predicted"/>
<dbReference type="Gene3D" id="3.30.420.10">
    <property type="entry name" value="Ribonuclease H-like superfamily/Ribonuclease H"/>
    <property type="match status" value="1"/>
</dbReference>
<evidence type="ECO:0000313" key="1">
    <source>
        <dbReference type="EMBL" id="KAA6381856.1"/>
    </source>
</evidence>